<dbReference type="InterPro" id="IPR001509">
    <property type="entry name" value="Epimerase_deHydtase"/>
</dbReference>
<keyword evidence="5" id="KW-1185">Reference proteome</keyword>
<feature type="domain" description="NAD-dependent epimerase/dehydratase" evidence="3">
    <location>
        <begin position="6"/>
        <end position="246"/>
    </location>
</feature>
<dbReference type="PANTHER" id="PTHR10366">
    <property type="entry name" value="NAD DEPENDENT EPIMERASE/DEHYDRATASE"/>
    <property type="match status" value="1"/>
</dbReference>
<sequence length="351" mass="37337">MSGETVLVTGGTGFLATRCMAQALEAGFRVRTTVRAPGREERVRAELRAAGAPAEAVASIGFTLADLTADEGWAQAVAGCDYVLHTASPFPPAAPRSEDELIVPAREGTLRVLRAARDAGVQRIVVTSSFAAIGYGHPPTPRPFTEDDWTDVRGPGVNPYIKSKALAELAAWDFAGSEPGAPELAVVNPVGIFGPVLGPDHSSSIAMVGRLLDGSIRAVPNLWFAVVDVRDAADLHLRAMTRPEAAGRRFIAAAGDAVSYHRIAMILRERLGDAAAKAPTRTMPDWAVRIGARFVPDLRAVTRNVGVVRHLTAERARTELAWTPRSTEDTVAATGRSLVDLDLLGERSAKE</sequence>
<dbReference type="EMBL" id="JADKYB010000001">
    <property type="protein sequence ID" value="MBM9503245.1"/>
    <property type="molecule type" value="Genomic_DNA"/>
</dbReference>
<dbReference type="Gene3D" id="3.40.50.720">
    <property type="entry name" value="NAD(P)-binding Rossmann-like Domain"/>
    <property type="match status" value="1"/>
</dbReference>
<keyword evidence="1" id="KW-0560">Oxidoreductase</keyword>
<dbReference type="InterPro" id="IPR036291">
    <property type="entry name" value="NAD(P)-bd_dom_sf"/>
</dbReference>
<organism evidence="4 5">
    <name type="scientific">Actinacidiphila acididurans</name>
    <dbReference type="NCBI Taxonomy" id="2784346"/>
    <lineage>
        <taxon>Bacteria</taxon>
        <taxon>Bacillati</taxon>
        <taxon>Actinomycetota</taxon>
        <taxon>Actinomycetes</taxon>
        <taxon>Kitasatosporales</taxon>
        <taxon>Streptomycetaceae</taxon>
        <taxon>Actinacidiphila</taxon>
    </lineage>
</organism>
<dbReference type="SUPFAM" id="SSF51735">
    <property type="entry name" value="NAD(P)-binding Rossmann-fold domains"/>
    <property type="match status" value="1"/>
</dbReference>
<dbReference type="InterPro" id="IPR050425">
    <property type="entry name" value="NAD(P)_dehydrat-like"/>
</dbReference>
<comment type="caution">
    <text evidence="4">The sequence shown here is derived from an EMBL/GenBank/DDBJ whole genome shotgun (WGS) entry which is preliminary data.</text>
</comment>
<dbReference type="CDD" id="cd05227">
    <property type="entry name" value="AR_SDR_e"/>
    <property type="match status" value="1"/>
</dbReference>
<gene>
    <name evidence="4" type="ORF">ITX44_01620</name>
</gene>
<evidence type="ECO:0000256" key="2">
    <source>
        <dbReference type="ARBA" id="ARBA00023445"/>
    </source>
</evidence>
<evidence type="ECO:0000313" key="4">
    <source>
        <dbReference type="EMBL" id="MBM9503245.1"/>
    </source>
</evidence>
<dbReference type="Proteomes" id="UP000749040">
    <property type="component" value="Unassembled WGS sequence"/>
</dbReference>
<evidence type="ECO:0000313" key="5">
    <source>
        <dbReference type="Proteomes" id="UP000749040"/>
    </source>
</evidence>
<proteinExistence type="inferred from homology"/>
<dbReference type="Pfam" id="PF01370">
    <property type="entry name" value="Epimerase"/>
    <property type="match status" value="1"/>
</dbReference>
<evidence type="ECO:0000259" key="3">
    <source>
        <dbReference type="Pfam" id="PF01370"/>
    </source>
</evidence>
<dbReference type="PANTHER" id="PTHR10366:SF564">
    <property type="entry name" value="STEROL-4-ALPHA-CARBOXYLATE 3-DEHYDROGENASE, DECARBOXYLATING"/>
    <property type="match status" value="1"/>
</dbReference>
<name>A0ABS2TIS5_9ACTN</name>
<protein>
    <submittedName>
        <fullName evidence="4">Aldehyde reductase</fullName>
    </submittedName>
</protein>
<evidence type="ECO:0000256" key="1">
    <source>
        <dbReference type="ARBA" id="ARBA00023002"/>
    </source>
</evidence>
<reference evidence="4 5" key="1">
    <citation type="submission" date="2021-01" db="EMBL/GenBank/DDBJ databases">
        <title>Streptomyces acididurans sp. nov., isolated from a peat swamp forest soil.</title>
        <authorList>
            <person name="Chantavorakit T."/>
            <person name="Duangmal K."/>
        </authorList>
    </citation>
    <scope>NUCLEOTIDE SEQUENCE [LARGE SCALE GENOMIC DNA]</scope>
    <source>
        <strain evidence="4 5">KK5PA1</strain>
    </source>
</reference>
<comment type="similarity">
    <text evidence="2">Belongs to the NAD(P)-dependent epimerase/dehydratase family. Dihydroflavonol-4-reductase subfamily.</text>
</comment>
<accession>A0ABS2TIS5</accession>